<dbReference type="InterPro" id="IPR025110">
    <property type="entry name" value="AMP-bd_C"/>
</dbReference>
<dbReference type="SUPFAM" id="SSF56801">
    <property type="entry name" value="Acetyl-CoA synthetase-like"/>
    <property type="match status" value="1"/>
</dbReference>
<evidence type="ECO:0000313" key="6">
    <source>
        <dbReference type="Proteomes" id="UP000316639"/>
    </source>
</evidence>
<evidence type="ECO:0000259" key="4">
    <source>
        <dbReference type="Pfam" id="PF13193"/>
    </source>
</evidence>
<organism evidence="5 6">
    <name type="scientific">Lentzea tibetensis</name>
    <dbReference type="NCBI Taxonomy" id="2591470"/>
    <lineage>
        <taxon>Bacteria</taxon>
        <taxon>Bacillati</taxon>
        <taxon>Actinomycetota</taxon>
        <taxon>Actinomycetes</taxon>
        <taxon>Pseudonocardiales</taxon>
        <taxon>Pseudonocardiaceae</taxon>
        <taxon>Lentzea</taxon>
    </lineage>
</organism>
<keyword evidence="6" id="KW-1185">Reference proteome</keyword>
<comment type="similarity">
    <text evidence="1">Belongs to the ATP-dependent AMP-binding enzyme family.</text>
</comment>
<dbReference type="PANTHER" id="PTHR43201:SF5">
    <property type="entry name" value="MEDIUM-CHAIN ACYL-COA LIGASE ACSF2, MITOCHONDRIAL"/>
    <property type="match status" value="1"/>
</dbReference>
<gene>
    <name evidence="5" type="ORF">FKR81_03320</name>
</gene>
<dbReference type="RefSeq" id="WP_146349396.1">
    <property type="nucleotide sequence ID" value="NZ_VOBR01000002.1"/>
</dbReference>
<accession>A0A563F1G0</accession>
<evidence type="ECO:0000256" key="1">
    <source>
        <dbReference type="ARBA" id="ARBA00006432"/>
    </source>
</evidence>
<dbReference type="Proteomes" id="UP000316639">
    <property type="component" value="Unassembled WGS sequence"/>
</dbReference>
<dbReference type="Gene3D" id="3.40.50.12780">
    <property type="entry name" value="N-terminal domain of ligase-like"/>
    <property type="match status" value="1"/>
</dbReference>
<dbReference type="InterPro" id="IPR045851">
    <property type="entry name" value="AMP-bd_C_sf"/>
</dbReference>
<proteinExistence type="inferred from homology"/>
<dbReference type="InterPro" id="IPR020845">
    <property type="entry name" value="AMP-binding_CS"/>
</dbReference>
<dbReference type="AlphaFoldDB" id="A0A563F1G0"/>
<evidence type="ECO:0000256" key="2">
    <source>
        <dbReference type="ARBA" id="ARBA00022598"/>
    </source>
</evidence>
<dbReference type="Gene3D" id="3.30.300.30">
    <property type="match status" value="1"/>
</dbReference>
<dbReference type="InterPro" id="IPR042099">
    <property type="entry name" value="ANL_N_sf"/>
</dbReference>
<sequence>MTLGALFDTAVDRFGDRPLLLGPDVSYADFASRVNGCACVLWNMGVGRGDAVAAVLPNSPLVLTLWLAAAKLGAVFVPLNPALRDAELAPLLTHSGAVLVVADRPIPGHRVVAPSMLAATSSSAPHASVRADDPVTVLYTSGTTGSPKGCVLSHTSYTAPAPAFVTRLGLEADDRLLACLPLFHMAGQSFAVSALQAGASLAVVPRFSASGFWGHVDDFRATAFRHLGEMLTLILRSPVTPPAGHGLRLVYGGGARPDVAREFTARFGVTVVEGYGMSETNTVLCGDPYLPRPGSMGTPLPPAEVRVAATPGEIGEIQVRGPGLMKGYHRDPERTRAALASSWLRTGDLGWMDDDGHVHFAARRVDVIRRRGENIDPAEVEEALAEHPQVLLGAVVGVPTELSDEDVAAFVVPLPGSRLDEDGVLAWCRTRLAAFKVPHRVHVVDRLPMTPTSKINRSLLRAAGAHGRNPRW</sequence>
<protein>
    <submittedName>
        <fullName evidence="5">ATP-dependent acyl-CoA ligase</fullName>
    </submittedName>
</protein>
<dbReference type="GO" id="GO:0031956">
    <property type="term" value="F:medium-chain fatty acid-CoA ligase activity"/>
    <property type="evidence" value="ECO:0007669"/>
    <property type="project" value="TreeGrafter"/>
</dbReference>
<dbReference type="Pfam" id="PF00501">
    <property type="entry name" value="AMP-binding"/>
    <property type="match status" value="1"/>
</dbReference>
<dbReference type="PROSITE" id="PS00455">
    <property type="entry name" value="AMP_BINDING"/>
    <property type="match status" value="1"/>
</dbReference>
<evidence type="ECO:0000313" key="5">
    <source>
        <dbReference type="EMBL" id="TWP53800.1"/>
    </source>
</evidence>
<feature type="domain" description="AMP-dependent synthetase/ligase" evidence="3">
    <location>
        <begin position="7"/>
        <end position="329"/>
    </location>
</feature>
<name>A0A563F1G0_9PSEU</name>
<dbReference type="Pfam" id="PF13193">
    <property type="entry name" value="AMP-binding_C"/>
    <property type="match status" value="1"/>
</dbReference>
<feature type="domain" description="AMP-binding enzyme C-terminal" evidence="4">
    <location>
        <begin position="379"/>
        <end position="454"/>
    </location>
</feature>
<comment type="caution">
    <text evidence="5">The sequence shown here is derived from an EMBL/GenBank/DDBJ whole genome shotgun (WGS) entry which is preliminary data.</text>
</comment>
<dbReference type="InterPro" id="IPR000873">
    <property type="entry name" value="AMP-dep_synth/lig_dom"/>
</dbReference>
<dbReference type="GO" id="GO:0006631">
    <property type="term" value="P:fatty acid metabolic process"/>
    <property type="evidence" value="ECO:0007669"/>
    <property type="project" value="TreeGrafter"/>
</dbReference>
<dbReference type="PANTHER" id="PTHR43201">
    <property type="entry name" value="ACYL-COA SYNTHETASE"/>
    <property type="match status" value="1"/>
</dbReference>
<evidence type="ECO:0000259" key="3">
    <source>
        <dbReference type="Pfam" id="PF00501"/>
    </source>
</evidence>
<dbReference type="EMBL" id="VOBR01000002">
    <property type="protein sequence ID" value="TWP53800.1"/>
    <property type="molecule type" value="Genomic_DNA"/>
</dbReference>
<keyword evidence="2 5" id="KW-0436">Ligase</keyword>
<dbReference type="OrthoDB" id="2579187at2"/>
<reference evidence="5 6" key="1">
    <citation type="submission" date="2019-07" db="EMBL/GenBank/DDBJ databases">
        <title>Lentzea xizangensis sp. nov., isolated from Qinghai-Tibetan Plateau Soils.</title>
        <authorList>
            <person name="Huang J."/>
        </authorList>
    </citation>
    <scope>NUCLEOTIDE SEQUENCE [LARGE SCALE GENOMIC DNA]</scope>
    <source>
        <strain evidence="5 6">FXJ1.1311</strain>
    </source>
</reference>